<dbReference type="Proteomes" id="UP001597079">
    <property type="component" value="Unassembled WGS sequence"/>
</dbReference>
<evidence type="ECO:0000313" key="2">
    <source>
        <dbReference type="EMBL" id="MFD1675501.1"/>
    </source>
</evidence>
<feature type="transmembrane region" description="Helical" evidence="1">
    <location>
        <begin position="125"/>
        <end position="145"/>
    </location>
</feature>
<feature type="transmembrane region" description="Helical" evidence="1">
    <location>
        <begin position="224"/>
        <end position="243"/>
    </location>
</feature>
<gene>
    <name evidence="2" type="ORF">ACFSB2_12435</name>
</gene>
<accession>A0ABW4JIF2</accession>
<dbReference type="EMBL" id="JBHUCX010000029">
    <property type="protein sequence ID" value="MFD1675501.1"/>
    <property type="molecule type" value="Genomic_DNA"/>
</dbReference>
<organism evidence="2 3">
    <name type="scientific">Alicyclobacillus fodiniaquatilis</name>
    <dbReference type="NCBI Taxonomy" id="1661150"/>
    <lineage>
        <taxon>Bacteria</taxon>
        <taxon>Bacillati</taxon>
        <taxon>Bacillota</taxon>
        <taxon>Bacilli</taxon>
        <taxon>Bacillales</taxon>
        <taxon>Alicyclobacillaceae</taxon>
        <taxon>Alicyclobacillus</taxon>
    </lineage>
</organism>
<reference evidence="3" key="1">
    <citation type="journal article" date="2019" name="Int. J. Syst. Evol. Microbiol.">
        <title>The Global Catalogue of Microorganisms (GCM) 10K type strain sequencing project: providing services to taxonomists for standard genome sequencing and annotation.</title>
        <authorList>
            <consortium name="The Broad Institute Genomics Platform"/>
            <consortium name="The Broad Institute Genome Sequencing Center for Infectious Disease"/>
            <person name="Wu L."/>
            <person name="Ma J."/>
        </authorList>
    </citation>
    <scope>NUCLEOTIDE SEQUENCE [LARGE SCALE GENOMIC DNA]</scope>
    <source>
        <strain evidence="3">CGMCC 1.12286</strain>
    </source>
</reference>
<keyword evidence="1" id="KW-0472">Membrane</keyword>
<dbReference type="NCBIfam" id="NF038403">
    <property type="entry name" value="perm_prefix_1"/>
    <property type="match status" value="1"/>
</dbReference>
<feature type="transmembrane region" description="Helical" evidence="1">
    <location>
        <begin position="152"/>
        <end position="172"/>
    </location>
</feature>
<feature type="transmembrane region" description="Helical" evidence="1">
    <location>
        <begin position="263"/>
        <end position="281"/>
    </location>
</feature>
<evidence type="ECO:0000313" key="3">
    <source>
        <dbReference type="Proteomes" id="UP001597079"/>
    </source>
</evidence>
<protein>
    <submittedName>
        <fullName evidence="2">Permease prefix domain 1-containing protein</fullName>
    </submittedName>
</protein>
<sequence>MSVFDLYLKQVFRGTYLRKSEKRIWMEEMRGHLDEAADRYRQTGRTDEEAQALAIKRFGSSKAVRRDVVRAVFGISPHWYVAAAIISFVSLGLALFVNMRAFDIIPSTMTPISTPVWVLFLHQHFPMSCSAWAGLTVLFIMLLYTRSIRDRLAVCLSSSPFIADWLFVRLSHQRTVGGTFWGDPQYSMMQPLLWTVIGIFVWLMWCFVLYVWTRNRLVSLTPLWMSMALVLWPTLRNAVQSLLYQWTGNPIFWGHGFPYSVQSWMPILLRIILGAVFLWGCKRIDMRYERKLNHV</sequence>
<proteinExistence type="predicted"/>
<comment type="caution">
    <text evidence="2">The sequence shown here is derived from an EMBL/GenBank/DDBJ whole genome shotgun (WGS) entry which is preliminary data.</text>
</comment>
<feature type="transmembrane region" description="Helical" evidence="1">
    <location>
        <begin position="79"/>
        <end position="99"/>
    </location>
</feature>
<name>A0ABW4JIF2_9BACL</name>
<feature type="transmembrane region" description="Helical" evidence="1">
    <location>
        <begin position="192"/>
        <end position="212"/>
    </location>
</feature>
<dbReference type="RefSeq" id="WP_377943382.1">
    <property type="nucleotide sequence ID" value="NZ_JBHUCX010000029.1"/>
</dbReference>
<dbReference type="InterPro" id="IPR047928">
    <property type="entry name" value="Perm_prefix_1"/>
</dbReference>
<keyword evidence="1" id="KW-1133">Transmembrane helix</keyword>
<keyword evidence="3" id="KW-1185">Reference proteome</keyword>
<keyword evidence="1" id="KW-0812">Transmembrane</keyword>
<evidence type="ECO:0000256" key="1">
    <source>
        <dbReference type="SAM" id="Phobius"/>
    </source>
</evidence>